<evidence type="ECO:0000256" key="3">
    <source>
        <dbReference type="ARBA" id="ARBA00022692"/>
    </source>
</evidence>
<dbReference type="InterPro" id="IPR003810">
    <property type="entry name" value="Mntp/YtaF"/>
</dbReference>
<evidence type="ECO:0000256" key="7">
    <source>
        <dbReference type="ARBA" id="ARBA00023211"/>
    </source>
</evidence>
<keyword evidence="3 8" id="KW-0812">Transmembrane</keyword>
<dbReference type="PANTHER" id="PTHR35529:SF1">
    <property type="entry name" value="MANGANESE EFFLUX PUMP MNTP-RELATED"/>
    <property type="match status" value="1"/>
</dbReference>
<accession>A0A4D8QER2</accession>
<reference evidence="9 10" key="1">
    <citation type="submission" date="2018-09" db="EMBL/GenBank/DDBJ databases">
        <title>Whole genome based analysis of evolution and adaptive divergence in Indian and Brazilian strains of Azospirillum brasilense.</title>
        <authorList>
            <person name="Singh C."/>
            <person name="Tripathi A.K."/>
        </authorList>
    </citation>
    <scope>NUCLEOTIDE SEQUENCE [LARGE SCALE GENOMIC DNA]</scope>
    <source>
        <strain evidence="9 10">MTCC4038</strain>
    </source>
</reference>
<sequence>MGPSRRRSVLARRIPGLTATTLLLLGFSLSVDAFAAAIGKGAASERARLVDALRVGAYFGFFEAITPALGWMVGVAVSAWIASVDHWVAFGLLALVGGNMIRQGLRPETAPQSGEQPARKSQLGPMQLVLTALATSIDASAVGVSLAVVDVNIVQACVVIGLVTAVMAFGGVLIGRKAGPLLGRKAEILGGLALLGIGTKILVEHTLF</sequence>
<comment type="function">
    <text evidence="8">Probably functions as a manganese efflux pump.</text>
</comment>
<comment type="similarity">
    <text evidence="8">Belongs to the MntP (TC 9.B.29) family.</text>
</comment>
<evidence type="ECO:0000256" key="8">
    <source>
        <dbReference type="HAMAP-Rule" id="MF_01521"/>
    </source>
</evidence>
<evidence type="ECO:0000313" key="9">
    <source>
        <dbReference type="EMBL" id="QCO08817.1"/>
    </source>
</evidence>
<evidence type="ECO:0000256" key="1">
    <source>
        <dbReference type="ARBA" id="ARBA00022448"/>
    </source>
</evidence>
<feature type="transmembrane region" description="Helical" evidence="8">
    <location>
        <begin position="153"/>
        <end position="174"/>
    </location>
</feature>
<comment type="caution">
    <text evidence="8">Lacks conserved residue(s) required for the propagation of feature annotation.</text>
</comment>
<dbReference type="PANTHER" id="PTHR35529">
    <property type="entry name" value="MANGANESE EFFLUX PUMP MNTP-RELATED"/>
    <property type="match status" value="1"/>
</dbReference>
<evidence type="ECO:0000256" key="2">
    <source>
        <dbReference type="ARBA" id="ARBA00022475"/>
    </source>
</evidence>
<dbReference type="GO" id="GO:0005886">
    <property type="term" value="C:plasma membrane"/>
    <property type="evidence" value="ECO:0007669"/>
    <property type="project" value="UniProtKB-SubCell"/>
</dbReference>
<gene>
    <name evidence="8" type="primary">mntP</name>
    <name evidence="9" type="ORF">D3868_07020</name>
</gene>
<keyword evidence="7 8" id="KW-0464">Manganese</keyword>
<keyword evidence="5 8" id="KW-0406">Ion transport</keyword>
<feature type="transmembrane region" description="Helical" evidence="8">
    <location>
        <begin position="68"/>
        <end position="96"/>
    </location>
</feature>
<proteinExistence type="inferred from homology"/>
<keyword evidence="2 8" id="KW-1003">Cell membrane</keyword>
<keyword evidence="1 8" id="KW-0813">Transport</keyword>
<keyword evidence="4 8" id="KW-1133">Transmembrane helix</keyword>
<evidence type="ECO:0000256" key="4">
    <source>
        <dbReference type="ARBA" id="ARBA00022989"/>
    </source>
</evidence>
<dbReference type="Proteomes" id="UP000298774">
    <property type="component" value="Chromosome"/>
</dbReference>
<evidence type="ECO:0000256" key="6">
    <source>
        <dbReference type="ARBA" id="ARBA00023136"/>
    </source>
</evidence>
<name>A0A4D8QER2_AZOBR</name>
<protein>
    <recommendedName>
        <fullName evidence="8">Putative manganese efflux pump MntP</fullName>
    </recommendedName>
</protein>
<comment type="subcellular location">
    <subcellularLocation>
        <location evidence="8">Cell membrane</location>
        <topology evidence="8">Multi-pass membrane protein</topology>
    </subcellularLocation>
</comment>
<organism evidence="9 10">
    <name type="scientific">Azospirillum brasilense</name>
    <dbReference type="NCBI Taxonomy" id="192"/>
    <lineage>
        <taxon>Bacteria</taxon>
        <taxon>Pseudomonadati</taxon>
        <taxon>Pseudomonadota</taxon>
        <taxon>Alphaproteobacteria</taxon>
        <taxon>Rhodospirillales</taxon>
        <taxon>Azospirillaceae</taxon>
        <taxon>Azospirillum</taxon>
    </lineage>
</organism>
<dbReference type="InterPro" id="IPR022929">
    <property type="entry name" value="Put_MntP"/>
</dbReference>
<dbReference type="EMBL" id="CP032339">
    <property type="protein sequence ID" value="QCO08817.1"/>
    <property type="molecule type" value="Genomic_DNA"/>
</dbReference>
<evidence type="ECO:0000313" key="10">
    <source>
        <dbReference type="Proteomes" id="UP000298774"/>
    </source>
</evidence>
<dbReference type="Pfam" id="PF02659">
    <property type="entry name" value="Mntp"/>
    <property type="match status" value="1"/>
</dbReference>
<dbReference type="HAMAP" id="MF_01521">
    <property type="entry name" value="MntP_pump"/>
    <property type="match status" value="1"/>
</dbReference>
<keyword evidence="6 8" id="KW-0472">Membrane</keyword>
<dbReference type="GO" id="GO:0005384">
    <property type="term" value="F:manganese ion transmembrane transporter activity"/>
    <property type="evidence" value="ECO:0007669"/>
    <property type="project" value="UniProtKB-UniRule"/>
</dbReference>
<dbReference type="AlphaFoldDB" id="A0A4D8QER2"/>
<evidence type="ECO:0000256" key="5">
    <source>
        <dbReference type="ARBA" id="ARBA00023065"/>
    </source>
</evidence>